<dbReference type="RefSeq" id="WP_090843077.1">
    <property type="nucleotide sequence ID" value="NZ_FNIL01000007.1"/>
</dbReference>
<evidence type="ECO:0000259" key="5">
    <source>
        <dbReference type="PROSITE" id="PS50893"/>
    </source>
</evidence>
<accession>A0A1H0GSU3</accession>
<dbReference type="InterPro" id="IPR027417">
    <property type="entry name" value="P-loop_NTPase"/>
</dbReference>
<dbReference type="PANTHER" id="PTHR43335:SF11">
    <property type="entry name" value="ABC TRANSPORTER RELATED"/>
    <property type="match status" value="1"/>
</dbReference>
<dbReference type="InterPro" id="IPR017871">
    <property type="entry name" value="ABC_transporter-like_CS"/>
</dbReference>
<dbReference type="PROSITE" id="PS00211">
    <property type="entry name" value="ABC_TRANSPORTER_1"/>
    <property type="match status" value="1"/>
</dbReference>
<dbReference type="SMART" id="SM00382">
    <property type="entry name" value="AAA"/>
    <property type="match status" value="1"/>
</dbReference>
<sequence>MMNITEISKQFGDVKAVDGVSMNIAKDRCTALLGPNGAGKTTLLSIVTGLLPADQGSVTLEMKVKDRREVIGYLPQFPSFYTWMSGEEYVIYSAKLCGLTHKKAKSKAEELLSLTGLSDSRHKRISGYSGGMKQRLGIAQALVNEPALLILDEPVSALDPIGRREVLQLLQKLKAHTSILFSTHVLGDAELVSDDVYMMKNGRLIMEGSLKSLKQKYEQPAFLVEAYEDLTTFGNKIKEAAWVRSVIPSESGLRLEVTSLQEARKGLLEAAVKENIAFTKIEAGAVSLEDLFMQVMES</sequence>
<keyword evidence="4 6" id="KW-0067">ATP-binding</keyword>
<dbReference type="Gene3D" id="3.40.50.300">
    <property type="entry name" value="P-loop containing nucleotide triphosphate hydrolases"/>
    <property type="match status" value="1"/>
</dbReference>
<evidence type="ECO:0000256" key="3">
    <source>
        <dbReference type="ARBA" id="ARBA00022741"/>
    </source>
</evidence>
<dbReference type="AlphaFoldDB" id="A0A1H0GSU3"/>
<dbReference type="PANTHER" id="PTHR43335">
    <property type="entry name" value="ABC TRANSPORTER, ATP-BINDING PROTEIN"/>
    <property type="match status" value="1"/>
</dbReference>
<dbReference type="GO" id="GO:0016887">
    <property type="term" value="F:ATP hydrolysis activity"/>
    <property type="evidence" value="ECO:0007669"/>
    <property type="project" value="InterPro"/>
</dbReference>
<proteinExistence type="inferred from homology"/>
<evidence type="ECO:0000256" key="4">
    <source>
        <dbReference type="ARBA" id="ARBA00022840"/>
    </source>
</evidence>
<name>A0A1H0GSU3_9BACI</name>
<dbReference type="InterPro" id="IPR025302">
    <property type="entry name" value="DrrA1/2-like_C"/>
</dbReference>
<comment type="similarity">
    <text evidence="1">Belongs to the ABC transporter superfamily.</text>
</comment>
<keyword evidence="7" id="KW-1185">Reference proteome</keyword>
<dbReference type="GO" id="GO:0005524">
    <property type="term" value="F:ATP binding"/>
    <property type="evidence" value="ECO:0007669"/>
    <property type="project" value="UniProtKB-KW"/>
</dbReference>
<dbReference type="SUPFAM" id="SSF52540">
    <property type="entry name" value="P-loop containing nucleoside triphosphate hydrolases"/>
    <property type="match status" value="1"/>
</dbReference>
<gene>
    <name evidence="6" type="ORF">SAMN04488053_10720</name>
</gene>
<dbReference type="Proteomes" id="UP000198778">
    <property type="component" value="Unassembled WGS sequence"/>
</dbReference>
<evidence type="ECO:0000313" key="7">
    <source>
        <dbReference type="Proteomes" id="UP000198778"/>
    </source>
</evidence>
<dbReference type="Pfam" id="PF00005">
    <property type="entry name" value="ABC_tran"/>
    <property type="match status" value="1"/>
</dbReference>
<reference evidence="7" key="1">
    <citation type="submission" date="2016-10" db="EMBL/GenBank/DDBJ databases">
        <authorList>
            <person name="Varghese N."/>
            <person name="Submissions S."/>
        </authorList>
    </citation>
    <scope>NUCLEOTIDE SEQUENCE [LARGE SCALE GENOMIC DNA]</scope>
    <source>
        <strain evidence="7">CGMCC 1.10369</strain>
    </source>
</reference>
<dbReference type="InterPro" id="IPR003593">
    <property type="entry name" value="AAA+_ATPase"/>
</dbReference>
<keyword evidence="2" id="KW-0813">Transport</keyword>
<dbReference type="STRING" id="745820.SAMN04488053_10720"/>
<organism evidence="6 7">
    <name type="scientific">Alkalicoccus daliensis</name>
    <dbReference type="NCBI Taxonomy" id="745820"/>
    <lineage>
        <taxon>Bacteria</taxon>
        <taxon>Bacillati</taxon>
        <taxon>Bacillota</taxon>
        <taxon>Bacilli</taxon>
        <taxon>Bacillales</taxon>
        <taxon>Bacillaceae</taxon>
        <taxon>Alkalicoccus</taxon>
    </lineage>
</organism>
<dbReference type="Pfam" id="PF13732">
    <property type="entry name" value="DrrA1-3_C"/>
    <property type="match status" value="1"/>
</dbReference>
<keyword evidence="3" id="KW-0547">Nucleotide-binding</keyword>
<dbReference type="InterPro" id="IPR003439">
    <property type="entry name" value="ABC_transporter-like_ATP-bd"/>
</dbReference>
<protein>
    <submittedName>
        <fullName evidence="6">ABC-2 type transport system ATP-binding protein</fullName>
    </submittedName>
</protein>
<dbReference type="EMBL" id="FNIL01000007">
    <property type="protein sequence ID" value="SDO09930.1"/>
    <property type="molecule type" value="Genomic_DNA"/>
</dbReference>
<evidence type="ECO:0000256" key="2">
    <source>
        <dbReference type="ARBA" id="ARBA00022448"/>
    </source>
</evidence>
<dbReference type="OrthoDB" id="9804819at2"/>
<evidence type="ECO:0000313" key="6">
    <source>
        <dbReference type="EMBL" id="SDO09930.1"/>
    </source>
</evidence>
<feature type="domain" description="ABC transporter" evidence="5">
    <location>
        <begin position="2"/>
        <end position="226"/>
    </location>
</feature>
<dbReference type="PROSITE" id="PS50893">
    <property type="entry name" value="ABC_TRANSPORTER_2"/>
    <property type="match status" value="1"/>
</dbReference>
<evidence type="ECO:0000256" key="1">
    <source>
        <dbReference type="ARBA" id="ARBA00005417"/>
    </source>
</evidence>